<dbReference type="EMBL" id="BSTJ01000003">
    <property type="protein sequence ID" value="GLY75012.1"/>
    <property type="molecule type" value="Genomic_DNA"/>
</dbReference>
<proteinExistence type="predicted"/>
<evidence type="ECO:0000313" key="2">
    <source>
        <dbReference type="Proteomes" id="UP001165135"/>
    </source>
</evidence>
<evidence type="ECO:0000313" key="1">
    <source>
        <dbReference type="EMBL" id="GLY75012.1"/>
    </source>
</evidence>
<dbReference type="Proteomes" id="UP001165135">
    <property type="component" value="Unassembled WGS sequence"/>
</dbReference>
<gene>
    <name evidence="1" type="ORF">Airi01_032790</name>
</gene>
<dbReference type="AlphaFoldDB" id="A0A9W6RJ58"/>
<protein>
    <submittedName>
        <fullName evidence="1">Uncharacterized protein</fullName>
    </submittedName>
</protein>
<comment type="caution">
    <text evidence="1">The sequence shown here is derived from an EMBL/GenBank/DDBJ whole genome shotgun (WGS) entry which is preliminary data.</text>
</comment>
<sequence length="134" mass="15451">MRHLTRSFAEGTLRRGREVEQLLEAFEQDGRRELRWASISPPTRSHGFTVQLHTVEDLDDTYQLTVDEYPSFHESDEEDFGQTIGETESADEAIDLAARELAADPARWVNQGVLQDEYNDYVKQGRPLGRWQPT</sequence>
<name>A0A9W6RJ58_9ACTN</name>
<organism evidence="1 2">
    <name type="scientific">Actinoallomurus iriomotensis</name>
    <dbReference type="NCBI Taxonomy" id="478107"/>
    <lineage>
        <taxon>Bacteria</taxon>
        <taxon>Bacillati</taxon>
        <taxon>Actinomycetota</taxon>
        <taxon>Actinomycetes</taxon>
        <taxon>Streptosporangiales</taxon>
        <taxon>Thermomonosporaceae</taxon>
        <taxon>Actinoallomurus</taxon>
    </lineage>
</organism>
<accession>A0A9W6RJ58</accession>
<reference evidence="1" key="1">
    <citation type="submission" date="2023-03" db="EMBL/GenBank/DDBJ databases">
        <title>Actinoallomurus iriomotensis NBRC 103681.</title>
        <authorList>
            <person name="Ichikawa N."/>
            <person name="Sato H."/>
            <person name="Tonouchi N."/>
        </authorList>
    </citation>
    <scope>NUCLEOTIDE SEQUENCE</scope>
    <source>
        <strain evidence="1">NBRC 103681</strain>
    </source>
</reference>
<dbReference type="RefSeq" id="WP_285621422.1">
    <property type="nucleotide sequence ID" value="NZ_BSTJ01000003.1"/>
</dbReference>